<evidence type="ECO:0000313" key="1">
    <source>
        <dbReference type="EMBL" id="CAG8785456.1"/>
    </source>
</evidence>
<dbReference type="EMBL" id="CAJVPY010023699">
    <property type="protein sequence ID" value="CAG8785456.1"/>
    <property type="molecule type" value="Genomic_DNA"/>
</dbReference>
<comment type="caution">
    <text evidence="1">The sequence shown here is derived from an EMBL/GenBank/DDBJ whole genome shotgun (WGS) entry which is preliminary data.</text>
</comment>
<evidence type="ECO:0000313" key="2">
    <source>
        <dbReference type="Proteomes" id="UP000789405"/>
    </source>
</evidence>
<dbReference type="AlphaFoldDB" id="A0A9N9JJK1"/>
<protein>
    <submittedName>
        <fullName evidence="1">20439_t:CDS:1</fullName>
    </submittedName>
</protein>
<sequence>HPGTTSLALIIKYSQLQQQPAEKKPQARSKTFKFGTLVTAELIIKKLEEKENLK</sequence>
<proteinExistence type="predicted"/>
<name>A0A9N9JJK1_9GLOM</name>
<dbReference type="OrthoDB" id="2372293at2759"/>
<feature type="non-terminal residue" evidence="1">
    <location>
        <position position="1"/>
    </location>
</feature>
<accession>A0A9N9JJK1</accession>
<organism evidence="1 2">
    <name type="scientific">Dentiscutata erythropus</name>
    <dbReference type="NCBI Taxonomy" id="1348616"/>
    <lineage>
        <taxon>Eukaryota</taxon>
        <taxon>Fungi</taxon>
        <taxon>Fungi incertae sedis</taxon>
        <taxon>Mucoromycota</taxon>
        <taxon>Glomeromycotina</taxon>
        <taxon>Glomeromycetes</taxon>
        <taxon>Diversisporales</taxon>
        <taxon>Gigasporaceae</taxon>
        <taxon>Dentiscutata</taxon>
    </lineage>
</organism>
<gene>
    <name evidence="1" type="ORF">DERYTH_LOCUS20309</name>
</gene>
<reference evidence="1" key="1">
    <citation type="submission" date="2021-06" db="EMBL/GenBank/DDBJ databases">
        <authorList>
            <person name="Kallberg Y."/>
            <person name="Tangrot J."/>
            <person name="Rosling A."/>
        </authorList>
    </citation>
    <scope>NUCLEOTIDE SEQUENCE</scope>
    <source>
        <strain evidence="1">MA453B</strain>
    </source>
</reference>
<dbReference type="Proteomes" id="UP000789405">
    <property type="component" value="Unassembled WGS sequence"/>
</dbReference>
<keyword evidence="2" id="KW-1185">Reference proteome</keyword>